<dbReference type="Gene3D" id="1.10.1220.170">
    <property type="match status" value="1"/>
</dbReference>
<sequence length="85" mass="9321">MRAKSISDFRKNIAADIDTVIETREPLIVTRTGGKKPVIVIPLDQASAWDETAYLLSSPANAARLREAIAEANRGEGTVRELIEE</sequence>
<comment type="function">
    <text evidence="2">Antitoxin component of a type II toxin-antitoxin (TA) system.</text>
</comment>
<accession>A0A447ICC6</accession>
<dbReference type="Gene3D" id="3.40.1620.10">
    <property type="entry name" value="YefM-like domain"/>
    <property type="match status" value="1"/>
</dbReference>
<dbReference type="InterPro" id="IPR051405">
    <property type="entry name" value="phD/YefM_antitoxin"/>
</dbReference>
<dbReference type="OrthoDB" id="9802003at2"/>
<evidence type="ECO:0000313" key="3">
    <source>
        <dbReference type="EMBL" id="VDS05119.1"/>
    </source>
</evidence>
<proteinExistence type="inferred from homology"/>
<reference evidence="3 4" key="1">
    <citation type="submission" date="2018-12" db="EMBL/GenBank/DDBJ databases">
        <authorList>
            <person name="Criscuolo A."/>
        </authorList>
    </citation>
    <scope>NUCLEOTIDE SEQUENCE [LARGE SCALE GENOMIC DNA]</scope>
    <source>
        <strain evidence="3">ACIP1116281</strain>
    </source>
</reference>
<organism evidence="3 4">
    <name type="scientific">Devosia equisanguinis</name>
    <dbReference type="NCBI Taxonomy" id="2490941"/>
    <lineage>
        <taxon>Bacteria</taxon>
        <taxon>Pseudomonadati</taxon>
        <taxon>Pseudomonadota</taxon>
        <taxon>Alphaproteobacteria</taxon>
        <taxon>Hyphomicrobiales</taxon>
        <taxon>Devosiaceae</taxon>
        <taxon>Devosia</taxon>
    </lineage>
</organism>
<dbReference type="RefSeq" id="WP_126150660.1">
    <property type="nucleotide sequence ID" value="NZ_JBHTMH010000003.1"/>
</dbReference>
<protein>
    <recommendedName>
        <fullName evidence="2">Antitoxin</fullName>
    </recommendedName>
</protein>
<dbReference type="AlphaFoldDB" id="A0A447ICC6"/>
<evidence type="ECO:0000256" key="1">
    <source>
        <dbReference type="ARBA" id="ARBA00009981"/>
    </source>
</evidence>
<dbReference type="InterPro" id="IPR036165">
    <property type="entry name" value="YefM-like_sf"/>
</dbReference>
<dbReference type="InterPro" id="IPR006442">
    <property type="entry name" value="Antitoxin_Phd/YefM"/>
</dbReference>
<keyword evidence="4" id="KW-1185">Reference proteome</keyword>
<dbReference type="SUPFAM" id="SSF143120">
    <property type="entry name" value="YefM-like"/>
    <property type="match status" value="1"/>
</dbReference>
<comment type="similarity">
    <text evidence="1 2">Belongs to the phD/YefM antitoxin family.</text>
</comment>
<dbReference type="Proteomes" id="UP000268844">
    <property type="component" value="Unassembled WGS sequence"/>
</dbReference>
<name>A0A447ICC6_9HYPH</name>
<dbReference type="PANTHER" id="PTHR33713">
    <property type="entry name" value="ANTITOXIN YAFN-RELATED"/>
    <property type="match status" value="1"/>
</dbReference>
<dbReference type="PANTHER" id="PTHR33713:SF6">
    <property type="entry name" value="ANTITOXIN YEFM"/>
    <property type="match status" value="1"/>
</dbReference>
<evidence type="ECO:0000256" key="2">
    <source>
        <dbReference type="RuleBase" id="RU362080"/>
    </source>
</evidence>
<dbReference type="Pfam" id="PF02604">
    <property type="entry name" value="PhdYeFM_antitox"/>
    <property type="match status" value="1"/>
</dbReference>
<evidence type="ECO:0000313" key="4">
    <source>
        <dbReference type="Proteomes" id="UP000268844"/>
    </source>
</evidence>
<gene>
    <name evidence="3" type="primary">yefM</name>
    <name evidence="3" type="ORF">DEVEQU_02260</name>
</gene>
<dbReference type="EMBL" id="UZWD01000027">
    <property type="protein sequence ID" value="VDS05119.1"/>
    <property type="molecule type" value="Genomic_DNA"/>
</dbReference>